<dbReference type="AlphaFoldDB" id="C4JL13"/>
<dbReference type="Proteomes" id="UP000002058">
    <property type="component" value="Unassembled WGS sequence"/>
</dbReference>
<dbReference type="InParanoid" id="C4JL13"/>
<dbReference type="OrthoDB" id="4508208at2759"/>
<accession>C4JL13</accession>
<keyword evidence="2" id="KW-0472">Membrane</keyword>
<dbReference type="RefSeq" id="XP_002540715.1">
    <property type="nucleotide sequence ID" value="XM_002540669.1"/>
</dbReference>
<dbReference type="eggNOG" id="ENOG502SXHQ">
    <property type="taxonomic scope" value="Eukaryota"/>
</dbReference>
<organism evidence="3 4">
    <name type="scientific">Uncinocarpus reesii (strain UAMH 1704)</name>
    <dbReference type="NCBI Taxonomy" id="336963"/>
    <lineage>
        <taxon>Eukaryota</taxon>
        <taxon>Fungi</taxon>
        <taxon>Dikarya</taxon>
        <taxon>Ascomycota</taxon>
        <taxon>Pezizomycotina</taxon>
        <taxon>Eurotiomycetes</taxon>
        <taxon>Eurotiomycetidae</taxon>
        <taxon>Onygenales</taxon>
        <taxon>Onygenaceae</taxon>
        <taxon>Uncinocarpus</taxon>
    </lineage>
</organism>
<dbReference type="HOGENOM" id="CLU_1102584_0_0_1"/>
<proteinExistence type="predicted"/>
<reference evidence="4" key="1">
    <citation type="journal article" date="2009" name="Genome Res.">
        <title>Comparative genomic analyses of the human fungal pathogens Coccidioides and their relatives.</title>
        <authorList>
            <person name="Sharpton T.J."/>
            <person name="Stajich J.E."/>
            <person name="Rounsley S.D."/>
            <person name="Gardner M.J."/>
            <person name="Wortman J.R."/>
            <person name="Jordar V.S."/>
            <person name="Maiti R."/>
            <person name="Kodira C.D."/>
            <person name="Neafsey D.E."/>
            <person name="Zeng Q."/>
            <person name="Hung C.-Y."/>
            <person name="McMahan C."/>
            <person name="Muszewska A."/>
            <person name="Grynberg M."/>
            <person name="Mandel M.A."/>
            <person name="Kellner E.M."/>
            <person name="Barker B.M."/>
            <person name="Galgiani J.N."/>
            <person name="Orbach M.J."/>
            <person name="Kirkland T.N."/>
            <person name="Cole G.T."/>
            <person name="Henn M.R."/>
            <person name="Birren B.W."/>
            <person name="Taylor J.W."/>
        </authorList>
    </citation>
    <scope>NUCLEOTIDE SEQUENCE [LARGE SCALE GENOMIC DNA]</scope>
    <source>
        <strain evidence="4">UAMH 1704</strain>
    </source>
</reference>
<evidence type="ECO:0000313" key="4">
    <source>
        <dbReference type="Proteomes" id="UP000002058"/>
    </source>
</evidence>
<feature type="region of interest" description="Disordered" evidence="1">
    <location>
        <begin position="102"/>
        <end position="136"/>
    </location>
</feature>
<name>C4JL13_UNCRE</name>
<evidence type="ECO:0000256" key="2">
    <source>
        <dbReference type="SAM" id="Phobius"/>
    </source>
</evidence>
<evidence type="ECO:0000256" key="1">
    <source>
        <dbReference type="SAM" id="MobiDB-lite"/>
    </source>
</evidence>
<dbReference type="EMBL" id="CH476615">
    <property type="protein sequence ID" value="EEP75382.1"/>
    <property type="molecule type" value="Genomic_DNA"/>
</dbReference>
<dbReference type="OMA" id="LCNTMNY"/>
<dbReference type="KEGG" id="ure:UREG_00228"/>
<dbReference type="STRING" id="336963.C4JL13"/>
<dbReference type="GeneID" id="8444879"/>
<dbReference type="VEuPathDB" id="FungiDB:UREG_00228"/>
<feature type="compositionally biased region" description="Polar residues" evidence="1">
    <location>
        <begin position="107"/>
        <end position="124"/>
    </location>
</feature>
<evidence type="ECO:0000313" key="3">
    <source>
        <dbReference type="EMBL" id="EEP75382.1"/>
    </source>
</evidence>
<sequence>MAPTTQHNLEALPPDGMEVVQPGLEPVASQGDFRYSQDKYVPPPAQTICGVRKTIFWPVIAAALVVVAVGMAVGLGVGLSQARNSAPTVTVVSNSAGDVGSVMPSMTVPSNTPFASETPSSTTRPLPPGETRAPEGVCPSKNNTIIERNLGEKSYRILCDSDFGGGKQTLASAYMPTFEDCLDLCNTMNYFQNRADIGCTYNVVGSGQQRPGTCWCLGGRDKRVERNVGNEIAAPL</sequence>
<evidence type="ECO:0008006" key="5">
    <source>
        <dbReference type="Google" id="ProtNLM"/>
    </source>
</evidence>
<keyword evidence="4" id="KW-1185">Reference proteome</keyword>
<gene>
    <name evidence="3" type="ORF">UREG_00228</name>
</gene>
<keyword evidence="2" id="KW-1133">Transmembrane helix</keyword>
<protein>
    <recommendedName>
        <fullName evidence="5">Apple domain-containing protein</fullName>
    </recommendedName>
</protein>
<keyword evidence="2" id="KW-0812">Transmembrane</keyword>
<feature type="transmembrane region" description="Helical" evidence="2">
    <location>
        <begin position="55"/>
        <end position="79"/>
    </location>
</feature>